<dbReference type="AlphaFoldDB" id="A0A8J7J719"/>
<organism evidence="1 2">
    <name type="scientific">Snuella sedimenti</name>
    <dbReference type="NCBI Taxonomy" id="2798802"/>
    <lineage>
        <taxon>Bacteria</taxon>
        <taxon>Pseudomonadati</taxon>
        <taxon>Bacteroidota</taxon>
        <taxon>Flavobacteriia</taxon>
        <taxon>Flavobacteriales</taxon>
        <taxon>Flavobacteriaceae</taxon>
        <taxon>Snuella</taxon>
    </lineage>
</organism>
<gene>
    <name evidence="1" type="ORF">JF259_16815</name>
</gene>
<evidence type="ECO:0000313" key="1">
    <source>
        <dbReference type="EMBL" id="MBJ6369749.1"/>
    </source>
</evidence>
<proteinExistence type="predicted"/>
<comment type="caution">
    <text evidence="1">The sequence shown here is derived from an EMBL/GenBank/DDBJ whole genome shotgun (WGS) entry which is preliminary data.</text>
</comment>
<dbReference type="EMBL" id="JAELVQ010000037">
    <property type="protein sequence ID" value="MBJ6369749.1"/>
    <property type="molecule type" value="Genomic_DNA"/>
</dbReference>
<protein>
    <recommendedName>
        <fullName evidence="3">Alpha/beta hydrolase</fullName>
    </recommendedName>
</protein>
<dbReference type="SUPFAM" id="SSF53474">
    <property type="entry name" value="alpha/beta-Hydrolases"/>
    <property type="match status" value="1"/>
</dbReference>
<reference evidence="1" key="1">
    <citation type="submission" date="2020-12" db="EMBL/GenBank/DDBJ databases">
        <title>Snuella sp. nov., isolated from sediment in Incheon.</title>
        <authorList>
            <person name="Kim W."/>
        </authorList>
    </citation>
    <scope>NUCLEOTIDE SEQUENCE</scope>
    <source>
        <strain evidence="1">CAU 1569</strain>
    </source>
</reference>
<dbReference type="InterPro" id="IPR029058">
    <property type="entry name" value="AB_hydrolase_fold"/>
</dbReference>
<keyword evidence="2" id="KW-1185">Reference proteome</keyword>
<accession>A0A8J7J719</accession>
<dbReference type="RefSeq" id="WP_199116875.1">
    <property type="nucleotide sequence ID" value="NZ_JAELVQ010000037.1"/>
</dbReference>
<evidence type="ECO:0008006" key="3">
    <source>
        <dbReference type="Google" id="ProtNLM"/>
    </source>
</evidence>
<name>A0A8J7J719_9FLAO</name>
<sequence length="290" mass="33912">MMKNSSLILEKFKEQGVRINSISHSIFGILTSPICSDEKVSKKPLVVLIPAISGTRIGPQRIFVEIARDVATLGYSCYRMDMAAAGDAMEYSSYESENNQEHPLILWYKGYLDAVTSYFSKGDYSYRDYIFLSISLGCEPVLKYAVDNSYTQVIFLSPTYMDYVEKKTVNKRNVRSYYYKLFNKETWIKLIHFQLNWKNIFRNIIPKRKKFISKRKPLFESINIKPQVFSIFGELDKEFEDSKTYWNKLVESNVLSGFEYKLVKGSDHNFFGYQFKKDLKLALKHWLTSS</sequence>
<dbReference type="Proteomes" id="UP000610931">
    <property type="component" value="Unassembled WGS sequence"/>
</dbReference>
<evidence type="ECO:0000313" key="2">
    <source>
        <dbReference type="Proteomes" id="UP000610931"/>
    </source>
</evidence>
<dbReference type="Gene3D" id="3.40.50.1820">
    <property type="entry name" value="alpha/beta hydrolase"/>
    <property type="match status" value="1"/>
</dbReference>